<proteinExistence type="predicted"/>
<feature type="compositionally biased region" description="Basic and acidic residues" evidence="1">
    <location>
        <begin position="477"/>
        <end position="492"/>
    </location>
</feature>
<comment type="caution">
    <text evidence="2">The sequence shown here is derived from an EMBL/GenBank/DDBJ whole genome shotgun (WGS) entry which is preliminary data.</text>
</comment>
<evidence type="ECO:0008006" key="4">
    <source>
        <dbReference type="Google" id="ProtNLM"/>
    </source>
</evidence>
<gene>
    <name evidence="2" type="ORF">BaRGS_00040490</name>
</gene>
<keyword evidence="3" id="KW-1185">Reference proteome</keyword>
<dbReference type="Proteomes" id="UP001519460">
    <property type="component" value="Unassembled WGS sequence"/>
</dbReference>
<feature type="region of interest" description="Disordered" evidence="1">
    <location>
        <begin position="373"/>
        <end position="399"/>
    </location>
</feature>
<evidence type="ECO:0000313" key="2">
    <source>
        <dbReference type="EMBL" id="KAK7442997.1"/>
    </source>
</evidence>
<dbReference type="AlphaFoldDB" id="A0ABD0IZW1"/>
<feature type="region of interest" description="Disordered" evidence="1">
    <location>
        <begin position="467"/>
        <end position="492"/>
    </location>
</feature>
<feature type="region of interest" description="Disordered" evidence="1">
    <location>
        <begin position="421"/>
        <end position="451"/>
    </location>
</feature>
<evidence type="ECO:0000313" key="3">
    <source>
        <dbReference type="Proteomes" id="UP001519460"/>
    </source>
</evidence>
<feature type="non-terminal residue" evidence="2">
    <location>
        <position position="655"/>
    </location>
</feature>
<sequence>PLPPLPLHFSTTSLGRNIKCVKKGSGAQWTSHLHLGRCGLASPVRKGDSVVVEVTGTGYFTVDVRTKQLSVQQLQLTSEGVGLDALLQTVHVVLVGWSVRLVSSTGKPPSSQSLCEVKFKLKKSKFSITFERTSRSLLHIVSTNTEGLSNTYDVGVPSGVDPWPTFNVLFGLLSIISIASGKNKKPWPFQTSHGLNITIKSRFELASSLYNPCALVVTERAVSPGETAAFAVEPESKDCQSSVKIYLTNSSPSAITLQANRVYFDTQRGVYSSLHFACEVKRFHGVLKLRINTEAGQLEIKQADDSKEESPPCTQCIRLMKVPPHNLDLTVPVYLCMELFRVHVGIVQADSFPQGYTASYALTAAEQPRHDQVMAPQGHPTRDDSDYLTPVPDTGFPDLPNRAMRSLSSCRVSTIAMVHLPPHGANDLRRSDTRHKHAGQQAATNKTLAAYDDGKYEEPVVNLAVPPAASAKTRKHAQTETETCKDKEKTETHVGLPSEYISHSIAESPIITLTESSSGTPSQVHAIETDDIQCPGTPAEASVQDVAQRPDGVRSSTAEELSPFPADNLTVQRETAEVPGQSDDVQYVRAKLQRLDNVVQALDTVVSDISKKLKTSTACKAVITSSAVARTSPDSVPTSPETSPPSVTGFRSRLQ</sequence>
<dbReference type="EMBL" id="JACVVK020000826">
    <property type="protein sequence ID" value="KAK7442997.1"/>
    <property type="molecule type" value="Genomic_DNA"/>
</dbReference>
<name>A0ABD0IZW1_9CAEN</name>
<evidence type="ECO:0000256" key="1">
    <source>
        <dbReference type="SAM" id="MobiDB-lite"/>
    </source>
</evidence>
<accession>A0ABD0IZW1</accession>
<feature type="non-terminal residue" evidence="2">
    <location>
        <position position="1"/>
    </location>
</feature>
<organism evidence="2 3">
    <name type="scientific">Batillaria attramentaria</name>
    <dbReference type="NCBI Taxonomy" id="370345"/>
    <lineage>
        <taxon>Eukaryota</taxon>
        <taxon>Metazoa</taxon>
        <taxon>Spiralia</taxon>
        <taxon>Lophotrochozoa</taxon>
        <taxon>Mollusca</taxon>
        <taxon>Gastropoda</taxon>
        <taxon>Caenogastropoda</taxon>
        <taxon>Sorbeoconcha</taxon>
        <taxon>Cerithioidea</taxon>
        <taxon>Batillariidae</taxon>
        <taxon>Batillaria</taxon>
    </lineage>
</organism>
<feature type="compositionally biased region" description="Low complexity" evidence="1">
    <location>
        <begin position="631"/>
        <end position="648"/>
    </location>
</feature>
<protein>
    <recommendedName>
        <fullName evidence="4">Arrestin C-terminal-like domain-containing protein</fullName>
    </recommendedName>
</protein>
<feature type="region of interest" description="Disordered" evidence="1">
    <location>
        <begin position="626"/>
        <end position="655"/>
    </location>
</feature>
<reference evidence="2 3" key="1">
    <citation type="journal article" date="2023" name="Sci. Data">
        <title>Genome assembly of the Korean intertidal mud-creeper Batillaria attramentaria.</title>
        <authorList>
            <person name="Patra A.K."/>
            <person name="Ho P.T."/>
            <person name="Jun S."/>
            <person name="Lee S.J."/>
            <person name="Kim Y."/>
            <person name="Won Y.J."/>
        </authorList>
    </citation>
    <scope>NUCLEOTIDE SEQUENCE [LARGE SCALE GENOMIC DNA]</scope>
    <source>
        <strain evidence="2">Wonlab-2016</strain>
    </source>
</reference>